<dbReference type="SUPFAM" id="SSF46689">
    <property type="entry name" value="Homeodomain-like"/>
    <property type="match status" value="1"/>
</dbReference>
<feature type="domain" description="HTH araC/xylS-type" evidence="4">
    <location>
        <begin position="155"/>
        <end position="195"/>
    </location>
</feature>
<proteinExistence type="predicted"/>
<organism evidence="5 6">
    <name type="scientific">Aeromonas rivipollensis</name>
    <dbReference type="NCBI Taxonomy" id="948519"/>
    <lineage>
        <taxon>Bacteria</taxon>
        <taxon>Pseudomonadati</taxon>
        <taxon>Pseudomonadota</taxon>
        <taxon>Gammaproteobacteria</taxon>
        <taxon>Aeromonadales</taxon>
        <taxon>Aeromonadaceae</taxon>
        <taxon>Aeromonas</taxon>
    </lineage>
</organism>
<keyword evidence="1" id="KW-0805">Transcription regulation</keyword>
<keyword evidence="2" id="KW-0804">Transcription</keyword>
<name>A0ABX0D7P3_9GAMM</name>
<dbReference type="InterPro" id="IPR009057">
    <property type="entry name" value="Homeodomain-like_sf"/>
</dbReference>
<comment type="caution">
    <text evidence="5">The sequence shown here is derived from an EMBL/GenBank/DDBJ whole genome shotgun (WGS) entry which is preliminary data.</text>
</comment>
<protein>
    <submittedName>
        <fullName evidence="5">Helix-turn-helix domain-containing protein</fullName>
    </submittedName>
</protein>
<gene>
    <name evidence="5" type="ORF">G4923_12320</name>
</gene>
<evidence type="ECO:0000259" key="4">
    <source>
        <dbReference type="PROSITE" id="PS01124"/>
    </source>
</evidence>
<evidence type="ECO:0000256" key="3">
    <source>
        <dbReference type="SAM" id="MobiDB-lite"/>
    </source>
</evidence>
<sequence length="201" mass="21581">MPIPCPLPVIVFQQRVGVGHGELHLGPALALLPDSQQALLLGAKLAAKPPVQGLVVGDDSLPAEEARGQIQPVAPKQLLQPLIDRQVIDRVVVFFLEVAAGDVQVVTGARRHAAGKLPQLIPVKLGSTNSRREGVVGHSHKQRGGVLERGKQGPLDKRSISLQEAAEHAGYSHVANFITAFRKLFGYSPRQVTRHGRAQTE</sequence>
<reference evidence="5 6" key="1">
    <citation type="submission" date="2020-02" db="EMBL/GenBank/DDBJ databases">
        <title>Genome sequencing of Aeromonas rivipollensis.</title>
        <authorList>
            <person name="Fono-Tamo Ubani E.K."/>
            <person name="Lekota K.E."/>
        </authorList>
    </citation>
    <scope>NUCLEOTIDE SEQUENCE [LARGE SCALE GENOMIC DNA]</scope>
    <source>
        <strain evidence="5 6">G78</strain>
    </source>
</reference>
<evidence type="ECO:0000256" key="1">
    <source>
        <dbReference type="ARBA" id="ARBA00023015"/>
    </source>
</evidence>
<evidence type="ECO:0000313" key="5">
    <source>
        <dbReference type="EMBL" id="NEX89482.1"/>
    </source>
</evidence>
<evidence type="ECO:0000256" key="2">
    <source>
        <dbReference type="ARBA" id="ARBA00023163"/>
    </source>
</evidence>
<dbReference type="PROSITE" id="PS01124">
    <property type="entry name" value="HTH_ARAC_FAMILY_2"/>
    <property type="match status" value="1"/>
</dbReference>
<accession>A0ABX0D7P3</accession>
<feature type="region of interest" description="Disordered" evidence="3">
    <location>
        <begin position="131"/>
        <end position="153"/>
    </location>
</feature>
<dbReference type="Proteomes" id="UP000472827">
    <property type="component" value="Unassembled WGS sequence"/>
</dbReference>
<dbReference type="EMBL" id="JAAILA010000017">
    <property type="protein sequence ID" value="NEX89482.1"/>
    <property type="molecule type" value="Genomic_DNA"/>
</dbReference>
<dbReference type="InterPro" id="IPR018060">
    <property type="entry name" value="HTH_AraC"/>
</dbReference>
<dbReference type="Pfam" id="PF00165">
    <property type="entry name" value="HTH_AraC"/>
    <property type="match status" value="1"/>
</dbReference>
<dbReference type="Gene3D" id="1.10.10.60">
    <property type="entry name" value="Homeodomain-like"/>
    <property type="match status" value="1"/>
</dbReference>
<evidence type="ECO:0000313" key="6">
    <source>
        <dbReference type="Proteomes" id="UP000472827"/>
    </source>
</evidence>
<keyword evidence="6" id="KW-1185">Reference proteome</keyword>